<name>L1MXW7_9BACT</name>
<sequence>MTTLYNLFFPLSGELLSARLFCVDEARLGDLEKCQPAKLTNLEMTK</sequence>
<reference evidence="1 2" key="1">
    <citation type="submission" date="2012-05" db="EMBL/GenBank/DDBJ databases">
        <authorList>
            <person name="Weinstock G."/>
            <person name="Sodergren E."/>
            <person name="Lobos E.A."/>
            <person name="Fulton L."/>
            <person name="Fulton R."/>
            <person name="Courtney L."/>
            <person name="Fronick C."/>
            <person name="O'Laughlin M."/>
            <person name="Godfrey J."/>
            <person name="Wilson R.M."/>
            <person name="Miner T."/>
            <person name="Farmer C."/>
            <person name="Delehaunty K."/>
            <person name="Cordes M."/>
            <person name="Minx P."/>
            <person name="Tomlinson C."/>
            <person name="Chen J."/>
            <person name="Wollam A."/>
            <person name="Pepin K.H."/>
            <person name="Bhonagiri V."/>
            <person name="Zhang X."/>
            <person name="Suruliraj S."/>
            <person name="Warren W."/>
            <person name="Mitreva M."/>
            <person name="Mardis E.R."/>
            <person name="Wilson R.K."/>
        </authorList>
    </citation>
    <scope>NUCLEOTIDE SEQUENCE [LARGE SCALE GENOMIC DNA]</scope>
    <source>
        <strain evidence="1 2">F0055</strain>
    </source>
</reference>
<dbReference type="Proteomes" id="UP000010433">
    <property type="component" value="Unassembled WGS sequence"/>
</dbReference>
<dbReference type="EMBL" id="AMEP01000166">
    <property type="protein sequence ID" value="EKX95917.1"/>
    <property type="molecule type" value="Genomic_DNA"/>
</dbReference>
<comment type="caution">
    <text evidence="1">The sequence shown here is derived from an EMBL/GenBank/DDBJ whole genome shotgun (WGS) entry which is preliminary data.</text>
</comment>
<gene>
    <name evidence="1" type="ORF">HMPREF9151_02593</name>
</gene>
<protein>
    <submittedName>
        <fullName evidence="1">Uncharacterized protein</fullName>
    </submittedName>
</protein>
<proteinExistence type="predicted"/>
<accession>L1MXW7</accession>
<keyword evidence="2" id="KW-1185">Reference proteome</keyword>
<dbReference type="AlphaFoldDB" id="L1MXW7"/>
<evidence type="ECO:0000313" key="1">
    <source>
        <dbReference type="EMBL" id="EKX95917.1"/>
    </source>
</evidence>
<dbReference type="HOGENOM" id="CLU_3187481_0_0_10"/>
<organism evidence="1 2">
    <name type="scientific">Hoylesella saccharolytica F0055</name>
    <dbReference type="NCBI Taxonomy" id="1127699"/>
    <lineage>
        <taxon>Bacteria</taxon>
        <taxon>Pseudomonadati</taxon>
        <taxon>Bacteroidota</taxon>
        <taxon>Bacteroidia</taxon>
        <taxon>Bacteroidales</taxon>
        <taxon>Prevotellaceae</taxon>
        <taxon>Hoylesella</taxon>
    </lineage>
</organism>
<dbReference type="PATRIC" id="fig|1127699.3.peg.2383"/>
<evidence type="ECO:0000313" key="2">
    <source>
        <dbReference type="Proteomes" id="UP000010433"/>
    </source>
</evidence>